<keyword evidence="3" id="KW-1185">Reference proteome</keyword>
<gene>
    <name evidence="2" type="ORF">AWZ03_013559</name>
</gene>
<organism evidence="2 3">
    <name type="scientific">Drosophila navojoa</name>
    <name type="common">Fruit fly</name>
    <dbReference type="NCBI Taxonomy" id="7232"/>
    <lineage>
        <taxon>Eukaryota</taxon>
        <taxon>Metazoa</taxon>
        <taxon>Ecdysozoa</taxon>
        <taxon>Arthropoda</taxon>
        <taxon>Hexapoda</taxon>
        <taxon>Insecta</taxon>
        <taxon>Pterygota</taxon>
        <taxon>Neoptera</taxon>
        <taxon>Endopterygota</taxon>
        <taxon>Diptera</taxon>
        <taxon>Brachycera</taxon>
        <taxon>Muscomorpha</taxon>
        <taxon>Ephydroidea</taxon>
        <taxon>Drosophilidae</taxon>
        <taxon>Drosophila</taxon>
    </lineage>
</organism>
<sequence length="155" mass="17317">MALPLPLPLLLLLALAASVALAAIDSKDNKSSPIISPDQHNVINLSLQTETNNNNNNQSNGSSSSEASASFDLTRSQRLRDALNVFDLSLLASQWPRLEATRMLSANCTKDMRSYLHGLTDAKMWAVKSEYNRHKWEQLVTLCKCKCQWEQLFVL</sequence>
<dbReference type="AlphaFoldDB" id="A0A484ATS7"/>
<feature type="chain" id="PRO_5019752016" evidence="1">
    <location>
        <begin position="23"/>
        <end position="155"/>
    </location>
</feature>
<name>A0A484ATS7_DRONA</name>
<feature type="signal peptide" evidence="1">
    <location>
        <begin position="1"/>
        <end position="22"/>
    </location>
</feature>
<comment type="caution">
    <text evidence="2">The sequence shown here is derived from an EMBL/GenBank/DDBJ whole genome shotgun (WGS) entry which is preliminary data.</text>
</comment>
<proteinExistence type="predicted"/>
<dbReference type="Proteomes" id="UP000295192">
    <property type="component" value="Unassembled WGS sequence"/>
</dbReference>
<evidence type="ECO:0000313" key="2">
    <source>
        <dbReference type="EMBL" id="TDG40019.1"/>
    </source>
</evidence>
<reference evidence="2 3" key="1">
    <citation type="journal article" date="2019" name="J. Hered.">
        <title>An Improved Genome Assembly for Drosophila navojoa, the Basal Species in the mojavensis Cluster.</title>
        <authorList>
            <person name="Vanderlinde T."/>
            <person name="Dupim E.G."/>
            <person name="Nazario-Yepiz N.O."/>
            <person name="Carvalho A.B."/>
        </authorList>
    </citation>
    <scope>NUCLEOTIDE SEQUENCE [LARGE SCALE GENOMIC DNA]</scope>
    <source>
        <strain evidence="2">Navoj_Jal97</strain>
        <tissue evidence="2">Whole organism</tissue>
    </source>
</reference>
<evidence type="ECO:0000313" key="3">
    <source>
        <dbReference type="Proteomes" id="UP000295192"/>
    </source>
</evidence>
<keyword evidence="1" id="KW-0732">Signal</keyword>
<accession>A0A484ATS7</accession>
<evidence type="ECO:0000256" key="1">
    <source>
        <dbReference type="SAM" id="SignalP"/>
    </source>
</evidence>
<protein>
    <submittedName>
        <fullName evidence="2">Uncharacterized protein</fullName>
    </submittedName>
</protein>
<dbReference type="EMBL" id="LSRL02000708">
    <property type="protein sequence ID" value="TDG40019.1"/>
    <property type="molecule type" value="Genomic_DNA"/>
</dbReference>